<feature type="binding site" evidence="4">
    <location>
        <position position="193"/>
    </location>
    <ligand>
        <name>Zn(2+)</name>
        <dbReference type="ChEBI" id="CHEBI:29105"/>
        <note>catalytic</note>
    </ligand>
</feature>
<dbReference type="Gene3D" id="2.40.20.10">
    <property type="entry name" value="Plasminogen Kringle 4"/>
    <property type="match status" value="1"/>
</dbReference>
<dbReference type="PANTHER" id="PTHR10127">
    <property type="entry name" value="DISCOIDIN, CUB, EGF, LAMININ , AND ZINC METALLOPROTEASE DOMAIN CONTAINING"/>
    <property type="match status" value="1"/>
</dbReference>
<evidence type="ECO:0000313" key="9">
    <source>
        <dbReference type="EMBL" id="CAH1798962.1"/>
    </source>
</evidence>
<evidence type="ECO:0000256" key="2">
    <source>
        <dbReference type="ARBA" id="ARBA00023157"/>
    </source>
</evidence>
<comment type="cofactor">
    <cofactor evidence="4 5">
        <name>Zn(2+)</name>
        <dbReference type="ChEBI" id="CHEBI:29105"/>
    </cofactor>
    <text evidence="4 5">Binds 1 zinc ion per subunit.</text>
</comment>
<evidence type="ECO:0000313" key="10">
    <source>
        <dbReference type="Proteomes" id="UP000749559"/>
    </source>
</evidence>
<dbReference type="CDD" id="cd04280">
    <property type="entry name" value="ZnMc_astacin_like"/>
    <property type="match status" value="1"/>
</dbReference>
<gene>
    <name evidence="9" type="ORF">OFUS_LOCUS23033</name>
</gene>
<dbReference type="InterPro" id="IPR001304">
    <property type="entry name" value="C-type_lectin-like"/>
</dbReference>
<evidence type="ECO:0000256" key="4">
    <source>
        <dbReference type="PROSITE-ProRule" id="PRU01211"/>
    </source>
</evidence>
<dbReference type="InterPro" id="IPR013806">
    <property type="entry name" value="Kringle-like"/>
</dbReference>
<dbReference type="GO" id="GO:0008270">
    <property type="term" value="F:zinc ion binding"/>
    <property type="evidence" value="ECO:0007669"/>
    <property type="project" value="UniProtKB-UniRule"/>
</dbReference>
<evidence type="ECO:0000256" key="5">
    <source>
        <dbReference type="RuleBase" id="RU361183"/>
    </source>
</evidence>
<feature type="domain" description="Kringle" evidence="7">
    <location>
        <begin position="451"/>
        <end position="534"/>
    </location>
</feature>
<comment type="caution">
    <text evidence="3">Lacks conserved residue(s) required for the propagation of feature annotation.</text>
</comment>
<dbReference type="AlphaFoldDB" id="A0A8S4Q0J3"/>
<evidence type="ECO:0000259" key="6">
    <source>
        <dbReference type="PROSITE" id="PS50041"/>
    </source>
</evidence>
<evidence type="ECO:0000256" key="3">
    <source>
        <dbReference type="PROSITE-ProRule" id="PRU00121"/>
    </source>
</evidence>
<keyword evidence="4 5" id="KW-0862">Zinc</keyword>
<dbReference type="PROSITE" id="PS51864">
    <property type="entry name" value="ASTACIN"/>
    <property type="match status" value="1"/>
</dbReference>
<keyword evidence="2" id="KW-1015">Disulfide bond</keyword>
<dbReference type="InterPro" id="IPR024079">
    <property type="entry name" value="MetalloPept_cat_dom_sf"/>
</dbReference>
<dbReference type="PANTHER" id="PTHR10127:SF775">
    <property type="entry name" value="METALLOENDOPEPTIDASE"/>
    <property type="match status" value="1"/>
</dbReference>
<dbReference type="GO" id="GO:0004222">
    <property type="term" value="F:metalloendopeptidase activity"/>
    <property type="evidence" value="ECO:0007669"/>
    <property type="project" value="UniProtKB-UniRule"/>
</dbReference>
<evidence type="ECO:0000256" key="1">
    <source>
        <dbReference type="ARBA" id="ARBA00022572"/>
    </source>
</evidence>
<keyword evidence="10" id="KW-1185">Reference proteome</keyword>
<keyword evidence="4 5" id="KW-0482">Metalloprotease</keyword>
<dbReference type="SMART" id="SM00235">
    <property type="entry name" value="ZnMc"/>
    <property type="match status" value="1"/>
</dbReference>
<feature type="domain" description="C-type lectin" evidence="6">
    <location>
        <begin position="313"/>
        <end position="424"/>
    </location>
</feature>
<dbReference type="SUPFAM" id="SSF57440">
    <property type="entry name" value="Kringle-like"/>
    <property type="match status" value="1"/>
</dbReference>
<sequence length="534" mass="62575">MDLVFLKAAYRLMIFVILIDFPKLQGLARDGTRQQTRSKTRFKRPWEINKNLCPPSICKLNYTDIASPFFEDPFFEGDIVLNANEKREMKKAHIPQSRKTRALIRKTSKLWKEAVVPYTMDPEFKPSTKKKIRSAMRHIQRKTCIKFRKKTKSNKNWIHFLYESGCWSSIGKQGDKQLVSLGDGCEKFGTMVHEIGHALGMWHEQGRLDRNKYVKVIEKNVARGYMRNFGIRRSDEVYSRGVPYDYASIMHYGRDYFSNNGKDTLKVIGYGEKKKKKIGQRKALSDLDIANLRELYQCNKQEETECQKGWIKYKDSCYKFRPHGKQFGPAHSRCIEYDAHLVHINSLTEHIFLAHHIEKNYPKFEIWRTGGKRENGKFVWYGGDDESNKPMTYERWGAGYSDKYTTMVLKKDTSNARFDWIGTWAGSVAQLPQFSYPFICERELFKRPCFKSKSKSGQEYTGDLDYTSSGVTCQKWTSQYPHKHREVSKNSLTNIKNGIGNHNFCRNPNGSKKRPWCYTTKKAIEWEYCDIRIC</sequence>
<evidence type="ECO:0000259" key="7">
    <source>
        <dbReference type="PROSITE" id="PS50070"/>
    </source>
</evidence>
<dbReference type="GO" id="GO:0006508">
    <property type="term" value="P:proteolysis"/>
    <property type="evidence" value="ECO:0007669"/>
    <property type="project" value="UniProtKB-KW"/>
</dbReference>
<dbReference type="PRINTS" id="PR00018">
    <property type="entry name" value="KRINGLE"/>
</dbReference>
<dbReference type="CDD" id="cd00037">
    <property type="entry name" value="CLECT"/>
    <property type="match status" value="1"/>
</dbReference>
<reference evidence="9" key="1">
    <citation type="submission" date="2022-03" db="EMBL/GenBank/DDBJ databases">
        <authorList>
            <person name="Martin C."/>
        </authorList>
    </citation>
    <scope>NUCLEOTIDE SEQUENCE</scope>
</reference>
<dbReference type="SUPFAM" id="SSF55486">
    <property type="entry name" value="Metalloproteases ('zincins'), catalytic domain"/>
    <property type="match status" value="1"/>
</dbReference>
<dbReference type="SMART" id="SM00034">
    <property type="entry name" value="CLECT"/>
    <property type="match status" value="1"/>
</dbReference>
<dbReference type="PROSITE" id="PS50041">
    <property type="entry name" value="C_TYPE_LECTIN_2"/>
    <property type="match status" value="1"/>
</dbReference>
<dbReference type="Gene3D" id="3.40.390.10">
    <property type="entry name" value="Collagenase (Catalytic Domain)"/>
    <property type="match status" value="1"/>
</dbReference>
<keyword evidence="4 5" id="KW-0645">Protease</keyword>
<keyword evidence="4 5" id="KW-0479">Metal-binding</keyword>
<dbReference type="InterPro" id="IPR038178">
    <property type="entry name" value="Kringle_sf"/>
</dbReference>
<dbReference type="PROSITE" id="PS50070">
    <property type="entry name" value="KRINGLE_2"/>
    <property type="match status" value="1"/>
</dbReference>
<feature type="active site" evidence="4">
    <location>
        <position position="194"/>
    </location>
</feature>
<keyword evidence="1 3" id="KW-0420">Kringle</keyword>
<dbReference type="Pfam" id="PF01400">
    <property type="entry name" value="Astacin"/>
    <property type="match status" value="1"/>
</dbReference>
<dbReference type="InterPro" id="IPR034035">
    <property type="entry name" value="Astacin-like_dom"/>
</dbReference>
<dbReference type="Proteomes" id="UP000749559">
    <property type="component" value="Unassembled WGS sequence"/>
</dbReference>
<feature type="binding site" evidence="4">
    <location>
        <position position="197"/>
    </location>
    <ligand>
        <name>Zn(2+)</name>
        <dbReference type="ChEBI" id="CHEBI:29105"/>
        <note>catalytic</note>
    </ligand>
</feature>
<keyword evidence="4 5" id="KW-0378">Hydrolase</keyword>
<dbReference type="CDD" id="cd00108">
    <property type="entry name" value="KR"/>
    <property type="match status" value="1"/>
</dbReference>
<protein>
    <recommendedName>
        <fullName evidence="5">Metalloendopeptidase</fullName>
        <ecNumber evidence="5">3.4.24.-</ecNumber>
    </recommendedName>
</protein>
<dbReference type="InterPro" id="IPR006026">
    <property type="entry name" value="Peptidase_Metallo"/>
</dbReference>
<proteinExistence type="predicted"/>
<feature type="domain" description="Peptidase M12A" evidence="8">
    <location>
        <begin position="102"/>
        <end position="299"/>
    </location>
</feature>
<dbReference type="InterPro" id="IPR018056">
    <property type="entry name" value="Kringle_CS"/>
</dbReference>
<dbReference type="SMART" id="SM00130">
    <property type="entry name" value="KR"/>
    <property type="match status" value="1"/>
</dbReference>
<feature type="binding site" evidence="4">
    <location>
        <position position="203"/>
    </location>
    <ligand>
        <name>Zn(2+)</name>
        <dbReference type="ChEBI" id="CHEBI:29105"/>
        <note>catalytic</note>
    </ligand>
</feature>
<dbReference type="InterPro" id="IPR016187">
    <property type="entry name" value="CTDL_fold"/>
</dbReference>
<dbReference type="EMBL" id="CAIIXF020000011">
    <property type="protein sequence ID" value="CAH1798962.1"/>
    <property type="molecule type" value="Genomic_DNA"/>
</dbReference>
<dbReference type="InterPro" id="IPR001506">
    <property type="entry name" value="Peptidase_M12A"/>
</dbReference>
<dbReference type="InterPro" id="IPR000001">
    <property type="entry name" value="Kringle"/>
</dbReference>
<dbReference type="PRINTS" id="PR00480">
    <property type="entry name" value="ASTACIN"/>
</dbReference>
<evidence type="ECO:0000259" key="8">
    <source>
        <dbReference type="PROSITE" id="PS51864"/>
    </source>
</evidence>
<dbReference type="PROSITE" id="PS00021">
    <property type="entry name" value="KRINGLE_1"/>
    <property type="match status" value="1"/>
</dbReference>
<dbReference type="OrthoDB" id="291007at2759"/>
<dbReference type="SUPFAM" id="SSF56436">
    <property type="entry name" value="C-type lectin-like"/>
    <property type="match status" value="1"/>
</dbReference>
<dbReference type="Gene3D" id="3.10.100.10">
    <property type="entry name" value="Mannose-Binding Protein A, subunit A"/>
    <property type="match status" value="1"/>
</dbReference>
<comment type="caution">
    <text evidence="9">The sequence shown here is derived from an EMBL/GenBank/DDBJ whole genome shotgun (WGS) entry which is preliminary data.</text>
</comment>
<organism evidence="9 10">
    <name type="scientific">Owenia fusiformis</name>
    <name type="common">Polychaete worm</name>
    <dbReference type="NCBI Taxonomy" id="6347"/>
    <lineage>
        <taxon>Eukaryota</taxon>
        <taxon>Metazoa</taxon>
        <taxon>Spiralia</taxon>
        <taxon>Lophotrochozoa</taxon>
        <taxon>Annelida</taxon>
        <taxon>Polychaeta</taxon>
        <taxon>Sedentaria</taxon>
        <taxon>Canalipalpata</taxon>
        <taxon>Sabellida</taxon>
        <taxon>Oweniida</taxon>
        <taxon>Oweniidae</taxon>
        <taxon>Owenia</taxon>
    </lineage>
</organism>
<dbReference type="Pfam" id="PF00051">
    <property type="entry name" value="Kringle"/>
    <property type="match status" value="1"/>
</dbReference>
<dbReference type="EC" id="3.4.24.-" evidence="5"/>
<dbReference type="InterPro" id="IPR016186">
    <property type="entry name" value="C-type_lectin-like/link_sf"/>
</dbReference>
<accession>A0A8S4Q0J3</accession>
<name>A0A8S4Q0J3_OWEFU</name>